<dbReference type="EMBL" id="LUWI01000041">
    <property type="protein sequence ID" value="KZU01341.1"/>
    <property type="molecule type" value="Genomic_DNA"/>
</dbReference>
<dbReference type="EMBL" id="LUXO01000009">
    <property type="protein sequence ID" value="KZV06007.1"/>
    <property type="molecule type" value="Genomic_DNA"/>
</dbReference>
<gene>
    <name evidence="4" type="ORF">JH395_05210</name>
    <name evidence="2" type="ORF">Lp19_1898</name>
    <name evidence="3" type="ORF">NAB2_0423</name>
    <name evidence="1" type="ORF">Nizo2260_3065</name>
</gene>
<dbReference type="Proteomes" id="UP000076882">
    <property type="component" value="Unassembled WGS sequence"/>
</dbReference>
<name>A0A0M3QBI2_LACPN</name>
<evidence type="ECO:0000313" key="7">
    <source>
        <dbReference type="Proteomes" id="UP000076989"/>
    </source>
</evidence>
<evidence type="ECO:0000313" key="6">
    <source>
        <dbReference type="Proteomes" id="UP000076882"/>
    </source>
</evidence>
<dbReference type="Proteomes" id="UP000076989">
    <property type="component" value="Unassembled WGS sequence"/>
</dbReference>
<organism evidence="2 6">
    <name type="scientific">Lactiplantibacillus plantarum</name>
    <name type="common">Lactobacillus plantarum</name>
    <dbReference type="NCBI Taxonomy" id="1590"/>
    <lineage>
        <taxon>Bacteria</taxon>
        <taxon>Bacillati</taxon>
        <taxon>Bacillota</taxon>
        <taxon>Bacilli</taxon>
        <taxon>Lactobacillales</taxon>
        <taxon>Lactobacillaceae</taxon>
        <taxon>Lactiplantibacillus</taxon>
    </lineage>
</organism>
<dbReference type="PATRIC" id="fig|1590.142.peg.2184"/>
<evidence type="ECO:0000313" key="2">
    <source>
        <dbReference type="EMBL" id="KZU93924.1"/>
    </source>
</evidence>
<evidence type="ECO:0000313" key="1">
    <source>
        <dbReference type="EMBL" id="KZU01341.1"/>
    </source>
</evidence>
<protein>
    <submittedName>
        <fullName evidence="2">Uncharacterized protein</fullName>
    </submittedName>
</protein>
<dbReference type="AlphaFoldDB" id="A0A0M3QBI2"/>
<evidence type="ECO:0000313" key="5">
    <source>
        <dbReference type="Proteomes" id="UP000076872"/>
    </source>
</evidence>
<dbReference type="EMBL" id="LUXM01000033">
    <property type="protein sequence ID" value="KZU93924.1"/>
    <property type="molecule type" value="Genomic_DNA"/>
</dbReference>
<accession>A0A0M3QBI2</accession>
<reference evidence="5 6" key="1">
    <citation type="submission" date="2016-03" db="EMBL/GenBank/DDBJ databases">
        <title>Comparative genomics of 54 Lactobacillus plantarum strains reveals genomic uncoupling from niche constraints.</title>
        <authorList>
            <person name="Martino M.E."/>
        </authorList>
    </citation>
    <scope>NUCLEOTIDE SEQUENCE [LARGE SCALE GENOMIC DNA]</scope>
    <source>
        <strain evidence="2 6">19.1</strain>
        <strain evidence="3 5">NAB2</strain>
        <strain evidence="1 7">Nizo2260</strain>
    </source>
</reference>
<reference evidence="4 8" key="2">
    <citation type="submission" date="2020-12" db="EMBL/GenBank/DDBJ databases">
        <title>Whole genome sequencing of Lactobacillus plantarum PC518.</title>
        <authorList>
            <person name="Guo Q."/>
        </authorList>
    </citation>
    <scope>NUCLEOTIDE SEQUENCE [LARGE SCALE GENOMIC DNA]</scope>
    <source>
        <strain evidence="4 8">PC518</strain>
    </source>
</reference>
<dbReference type="Proteomes" id="UP000076872">
    <property type="component" value="Unassembled WGS sequence"/>
</dbReference>
<dbReference type="Proteomes" id="UP000595466">
    <property type="component" value="Chromosome"/>
</dbReference>
<evidence type="ECO:0000313" key="8">
    <source>
        <dbReference type="Proteomes" id="UP000595466"/>
    </source>
</evidence>
<sequence length="57" mass="6377">MADERPLNLVQFVADYFDTGTLNKALGALALCQEIKFYYTNSGLVSYLNIIFSLPVD</sequence>
<dbReference type="RefSeq" id="WP_003645418.1">
    <property type="nucleotide sequence ID" value="NZ_AP018405.1"/>
</dbReference>
<evidence type="ECO:0000313" key="4">
    <source>
        <dbReference type="EMBL" id="QQM61953.1"/>
    </source>
</evidence>
<proteinExistence type="predicted"/>
<dbReference type="EMBL" id="CP066817">
    <property type="protein sequence ID" value="QQM61953.1"/>
    <property type="molecule type" value="Genomic_DNA"/>
</dbReference>
<evidence type="ECO:0000313" key="3">
    <source>
        <dbReference type="EMBL" id="KZV06007.1"/>
    </source>
</evidence>